<gene>
    <name evidence="4" type="ORF">chiPu_0025214</name>
</gene>
<accession>A0A401TF47</accession>
<dbReference type="EMBL" id="BEZZ01054348">
    <property type="protein sequence ID" value="GCC41267.1"/>
    <property type="molecule type" value="Genomic_DNA"/>
</dbReference>
<dbReference type="PANTHER" id="PTHR24179:SF29">
    <property type="entry name" value="LD46604P"/>
    <property type="match status" value="1"/>
</dbReference>
<dbReference type="OrthoDB" id="9995210at2759"/>
<dbReference type="Pfam" id="PF12796">
    <property type="entry name" value="Ank_2"/>
    <property type="match status" value="1"/>
</dbReference>
<dbReference type="PANTHER" id="PTHR24179">
    <property type="entry name" value="PROTEIN PHOSPHATASE 1 REGULATORY SUBUNIT 12"/>
    <property type="match status" value="1"/>
</dbReference>
<dbReference type="STRING" id="137246.A0A401TF47"/>
<sequence>MGARLHVAAANGYTDVAELLLAHKAKVNLKDADGWEPLHAAACWGQ</sequence>
<dbReference type="GO" id="GO:0005737">
    <property type="term" value="C:cytoplasm"/>
    <property type="evidence" value="ECO:0007669"/>
    <property type="project" value="TreeGrafter"/>
</dbReference>
<reference evidence="4 5" key="1">
    <citation type="journal article" date="2018" name="Nat. Ecol. Evol.">
        <title>Shark genomes provide insights into elasmobranch evolution and the origin of vertebrates.</title>
        <authorList>
            <person name="Hara Y"/>
            <person name="Yamaguchi K"/>
            <person name="Onimaru K"/>
            <person name="Kadota M"/>
            <person name="Koyanagi M"/>
            <person name="Keeley SD"/>
            <person name="Tatsumi K"/>
            <person name="Tanaka K"/>
            <person name="Motone F"/>
            <person name="Kageyama Y"/>
            <person name="Nozu R"/>
            <person name="Adachi N"/>
            <person name="Nishimura O"/>
            <person name="Nakagawa R"/>
            <person name="Tanegashima C"/>
            <person name="Kiyatake I"/>
            <person name="Matsumoto R"/>
            <person name="Murakumo K"/>
            <person name="Nishida K"/>
            <person name="Terakita A"/>
            <person name="Kuratani S"/>
            <person name="Sato K"/>
            <person name="Hyodo S Kuraku.S."/>
        </authorList>
    </citation>
    <scope>NUCLEOTIDE SEQUENCE [LARGE SCALE GENOMIC DNA]</scope>
</reference>
<dbReference type="Gene3D" id="1.25.40.20">
    <property type="entry name" value="Ankyrin repeat-containing domain"/>
    <property type="match status" value="1"/>
</dbReference>
<dbReference type="GO" id="GO:0004857">
    <property type="term" value="F:enzyme inhibitor activity"/>
    <property type="evidence" value="ECO:0007669"/>
    <property type="project" value="TreeGrafter"/>
</dbReference>
<evidence type="ECO:0000256" key="1">
    <source>
        <dbReference type="ARBA" id="ARBA00022737"/>
    </source>
</evidence>
<evidence type="ECO:0000313" key="5">
    <source>
        <dbReference type="Proteomes" id="UP000287033"/>
    </source>
</evidence>
<keyword evidence="5" id="KW-1185">Reference proteome</keyword>
<feature type="non-terminal residue" evidence="4">
    <location>
        <position position="46"/>
    </location>
</feature>
<proteinExistence type="predicted"/>
<dbReference type="InterPro" id="IPR002110">
    <property type="entry name" value="Ankyrin_rpt"/>
</dbReference>
<dbReference type="InterPro" id="IPR051226">
    <property type="entry name" value="PP1_Regulatory_Subunit"/>
</dbReference>
<dbReference type="AlphaFoldDB" id="A0A401TF47"/>
<dbReference type="PROSITE" id="PS50297">
    <property type="entry name" value="ANK_REP_REGION"/>
    <property type="match status" value="1"/>
</dbReference>
<protein>
    <submittedName>
        <fullName evidence="4">Uncharacterized protein</fullName>
    </submittedName>
</protein>
<keyword evidence="1" id="KW-0677">Repeat</keyword>
<dbReference type="Proteomes" id="UP000287033">
    <property type="component" value="Unassembled WGS sequence"/>
</dbReference>
<dbReference type="SUPFAM" id="SSF48403">
    <property type="entry name" value="Ankyrin repeat"/>
    <property type="match status" value="1"/>
</dbReference>
<evidence type="ECO:0000256" key="3">
    <source>
        <dbReference type="PROSITE-ProRule" id="PRU00023"/>
    </source>
</evidence>
<keyword evidence="2 3" id="KW-0040">ANK repeat</keyword>
<evidence type="ECO:0000313" key="4">
    <source>
        <dbReference type="EMBL" id="GCC41267.1"/>
    </source>
</evidence>
<evidence type="ECO:0000256" key="2">
    <source>
        <dbReference type="ARBA" id="ARBA00023043"/>
    </source>
</evidence>
<dbReference type="PROSITE" id="PS50088">
    <property type="entry name" value="ANK_REPEAT"/>
    <property type="match status" value="1"/>
</dbReference>
<dbReference type="InterPro" id="IPR036770">
    <property type="entry name" value="Ankyrin_rpt-contain_sf"/>
</dbReference>
<name>A0A401TF47_CHIPU</name>
<organism evidence="4 5">
    <name type="scientific">Chiloscyllium punctatum</name>
    <name type="common">Brownbanded bambooshark</name>
    <name type="synonym">Hemiscyllium punctatum</name>
    <dbReference type="NCBI Taxonomy" id="137246"/>
    <lineage>
        <taxon>Eukaryota</taxon>
        <taxon>Metazoa</taxon>
        <taxon>Chordata</taxon>
        <taxon>Craniata</taxon>
        <taxon>Vertebrata</taxon>
        <taxon>Chondrichthyes</taxon>
        <taxon>Elasmobranchii</taxon>
        <taxon>Galeomorphii</taxon>
        <taxon>Galeoidea</taxon>
        <taxon>Orectolobiformes</taxon>
        <taxon>Hemiscylliidae</taxon>
        <taxon>Chiloscyllium</taxon>
    </lineage>
</organism>
<feature type="repeat" description="ANK" evidence="3">
    <location>
        <begin position="5"/>
        <end position="32"/>
    </location>
</feature>
<dbReference type="GO" id="GO:0017020">
    <property type="term" value="F:myosin phosphatase regulator activity"/>
    <property type="evidence" value="ECO:0007669"/>
    <property type="project" value="TreeGrafter"/>
</dbReference>
<comment type="caution">
    <text evidence="4">The sequence shown here is derived from an EMBL/GenBank/DDBJ whole genome shotgun (WGS) entry which is preliminary data.</text>
</comment>